<dbReference type="Proteomes" id="UP001252875">
    <property type="component" value="Unassembled WGS sequence"/>
</dbReference>
<dbReference type="Gene3D" id="3.50.40.10">
    <property type="entry name" value="Phenylalanyl-trna Synthetase, Chain B, domain 3"/>
    <property type="match status" value="1"/>
</dbReference>
<dbReference type="SUPFAM" id="SSF56037">
    <property type="entry name" value="PheT/TilS domain"/>
    <property type="match status" value="1"/>
</dbReference>
<keyword evidence="2" id="KW-0436">Ligase</keyword>
<name>A0ABU3F0R8_9ENTE</name>
<dbReference type="InterPro" id="IPR020825">
    <property type="entry name" value="Phe-tRNA_synthase-like_B3/B4"/>
</dbReference>
<evidence type="ECO:0000313" key="3">
    <source>
        <dbReference type="Proteomes" id="UP001252875"/>
    </source>
</evidence>
<accession>A0ABU3F0R8</accession>
<dbReference type="PANTHER" id="PTHR39209:SF2">
    <property type="entry name" value="CYTOPLASMIC PROTEIN"/>
    <property type="match status" value="1"/>
</dbReference>
<dbReference type="EMBL" id="JARPYI010000006">
    <property type="protein sequence ID" value="MDT2600516.1"/>
    <property type="molecule type" value="Genomic_DNA"/>
</dbReference>
<evidence type="ECO:0000313" key="2">
    <source>
        <dbReference type="EMBL" id="MDT2600516.1"/>
    </source>
</evidence>
<dbReference type="GO" id="GO:0016874">
    <property type="term" value="F:ligase activity"/>
    <property type="evidence" value="ECO:0007669"/>
    <property type="project" value="UniProtKB-KW"/>
</dbReference>
<organism evidence="2 3">
    <name type="scientific">Enterococcus hulanensis</name>
    <dbReference type="NCBI Taxonomy" id="2559929"/>
    <lineage>
        <taxon>Bacteria</taxon>
        <taxon>Bacillati</taxon>
        <taxon>Bacillota</taxon>
        <taxon>Bacilli</taxon>
        <taxon>Lactobacillales</taxon>
        <taxon>Enterococcaceae</taxon>
        <taxon>Enterococcus</taxon>
    </lineage>
</organism>
<dbReference type="RefSeq" id="WP_221674671.1">
    <property type="nucleotide sequence ID" value="NZ_JARPYF010000006.1"/>
</dbReference>
<gene>
    <name evidence="2" type="ORF">P7D85_12075</name>
</gene>
<evidence type="ECO:0000259" key="1">
    <source>
        <dbReference type="SMART" id="SM00873"/>
    </source>
</evidence>
<reference evidence="2 3" key="1">
    <citation type="submission" date="2023-03" db="EMBL/GenBank/DDBJ databases">
        <authorList>
            <person name="Shen W."/>
            <person name="Cai J."/>
        </authorList>
    </citation>
    <scope>NUCLEOTIDE SEQUENCE [LARGE SCALE GENOMIC DNA]</scope>
    <source>
        <strain evidence="2 3">D6-4</strain>
    </source>
</reference>
<proteinExistence type="predicted"/>
<dbReference type="InterPro" id="IPR005146">
    <property type="entry name" value="B3/B4_tRNA-bd"/>
</dbReference>
<dbReference type="SMART" id="SM00873">
    <property type="entry name" value="B3_4"/>
    <property type="match status" value="1"/>
</dbReference>
<dbReference type="Pfam" id="PF03483">
    <property type="entry name" value="B3_4"/>
    <property type="match status" value="1"/>
</dbReference>
<dbReference type="PANTHER" id="PTHR39209">
    <property type="match status" value="1"/>
</dbReference>
<sequence>MQLTIDSKVKEQGVSLAYSVIEFKNEAHSEKIWQEVLNPLLQKIETEDTLESIKEDPQITATKKVYRALGKDPARFRPSSDSLWRRIIQQKGLYQINALVDLNNYFSLEWKLPFGSYDLGKVTEPIQLTVGPAEARYAGIGNKSVNIENLLVLADEEGPFGSPTSDSTRGMISEETTRALLVGYQFNEDAVVDQAKVKEILENYLTDCRVIEQGVI</sequence>
<feature type="domain" description="B3/B4 tRNA-binding" evidence="1">
    <location>
        <begin position="61"/>
        <end position="213"/>
    </location>
</feature>
<comment type="caution">
    <text evidence="2">The sequence shown here is derived from an EMBL/GenBank/DDBJ whole genome shotgun (WGS) entry which is preliminary data.</text>
</comment>
<protein>
    <submittedName>
        <fullName evidence="2">Phenylalanine--tRNA ligase beta subunit-related protein</fullName>
    </submittedName>
</protein>
<keyword evidence="3" id="KW-1185">Reference proteome</keyword>